<feature type="transmembrane region" description="Helical" evidence="3">
    <location>
        <begin position="141"/>
        <end position="162"/>
    </location>
</feature>
<dbReference type="AlphaFoldDB" id="A0AAV2RMU9"/>
<keyword evidence="5" id="KW-1185">Reference proteome</keyword>
<keyword evidence="1" id="KW-0677">Repeat</keyword>
<name>A0AAV2RMU9_MEGNR</name>
<proteinExistence type="predicted"/>
<dbReference type="PANTHER" id="PTHR44227:SF3">
    <property type="entry name" value="PROTEIN O-MANNOSYL-TRANSFERASE TMTC4"/>
    <property type="match status" value="1"/>
</dbReference>
<evidence type="ECO:0000313" key="5">
    <source>
        <dbReference type="Proteomes" id="UP001497623"/>
    </source>
</evidence>
<sequence length="538" mass="61048">MLCRRLRDHRSRCIVLHIRDDRQCWSCVCRYRVAYSRRHTMLELRVRFFSVANSRLIPLQDLPYPLACVIVALSSFICFIHSLSGDFVFDDAEAIVNNNDVRQDSPLSNLFRNDFWGMRLTHPSSHKSYRPLTVLSFRFNYMWGGLDPVSYHAVNIILHCVVSVMSLRIFYIVFGSSCPRAAMLSAVLFATHPIHTEAVSGIVGRADLLCALLVFVALLSYVRAVKALDYIYQEKGRPLNRSSSGWYCLACLLLTSTSTALAMLCKEVGITALGVCSAYDVLLANGGIIGRIITMAVLGDKQRATLIWRNLPDIFSRMLVMTHPLIASKRRQIVCSLFWVKSSQKRLMKNDGPKGFMADFFDCIFDSIYEFSIFLNFSMPSFSCLNESRFFYMECPYIEKHIFSDPRILAIPVLWLLFGLLLRRGFSQGGQTARSVLMGLALAVVPFLPAMNLFFRVGFVIAERVLYLPSAGFCILVVTGMRELGAAGYINKRALQLCYLSLVALFVFRCQQRTQDWLTEKQLFHSGLHVCPLNAKVH</sequence>
<organism evidence="4 5">
    <name type="scientific">Meganyctiphanes norvegica</name>
    <name type="common">Northern krill</name>
    <name type="synonym">Thysanopoda norvegica</name>
    <dbReference type="NCBI Taxonomy" id="48144"/>
    <lineage>
        <taxon>Eukaryota</taxon>
        <taxon>Metazoa</taxon>
        <taxon>Ecdysozoa</taxon>
        <taxon>Arthropoda</taxon>
        <taxon>Crustacea</taxon>
        <taxon>Multicrustacea</taxon>
        <taxon>Malacostraca</taxon>
        <taxon>Eumalacostraca</taxon>
        <taxon>Eucarida</taxon>
        <taxon>Euphausiacea</taxon>
        <taxon>Euphausiidae</taxon>
        <taxon>Meganyctiphanes</taxon>
    </lineage>
</organism>
<feature type="transmembrane region" description="Helical" evidence="3">
    <location>
        <begin position="169"/>
        <end position="190"/>
    </location>
</feature>
<accession>A0AAV2RMU9</accession>
<evidence type="ECO:0008006" key="6">
    <source>
        <dbReference type="Google" id="ProtNLM"/>
    </source>
</evidence>
<comment type="caution">
    <text evidence="4">The sequence shown here is derived from an EMBL/GenBank/DDBJ whole genome shotgun (WGS) entry which is preliminary data.</text>
</comment>
<gene>
    <name evidence="4" type="ORF">MNOR_LOCUS25663</name>
</gene>
<dbReference type="GO" id="GO:0005783">
    <property type="term" value="C:endoplasmic reticulum"/>
    <property type="evidence" value="ECO:0007669"/>
    <property type="project" value="TreeGrafter"/>
</dbReference>
<feature type="transmembrane region" description="Helical" evidence="3">
    <location>
        <begin position="408"/>
        <end position="426"/>
    </location>
</feature>
<dbReference type="InterPro" id="IPR052346">
    <property type="entry name" value="O-mannosyl-transferase_TMTC"/>
</dbReference>
<feature type="non-terminal residue" evidence="4">
    <location>
        <position position="538"/>
    </location>
</feature>
<feature type="transmembrane region" description="Helical" evidence="3">
    <location>
        <begin position="64"/>
        <end position="83"/>
    </location>
</feature>
<evidence type="ECO:0000313" key="4">
    <source>
        <dbReference type="EMBL" id="CAL4126668.1"/>
    </source>
</evidence>
<feature type="transmembrane region" description="Helical" evidence="3">
    <location>
        <begin position="432"/>
        <end position="453"/>
    </location>
</feature>
<dbReference type="Proteomes" id="UP001497623">
    <property type="component" value="Unassembled WGS sequence"/>
</dbReference>
<keyword evidence="3" id="KW-0812">Transmembrane</keyword>
<dbReference type="GO" id="GO:0000030">
    <property type="term" value="F:mannosyltransferase activity"/>
    <property type="evidence" value="ECO:0007669"/>
    <property type="project" value="TreeGrafter"/>
</dbReference>
<feature type="transmembrane region" description="Helical" evidence="3">
    <location>
        <begin position="245"/>
        <end position="264"/>
    </location>
</feature>
<feature type="transmembrane region" description="Helical" evidence="3">
    <location>
        <begin position="202"/>
        <end position="224"/>
    </location>
</feature>
<keyword evidence="3" id="KW-0472">Membrane</keyword>
<evidence type="ECO:0000256" key="2">
    <source>
        <dbReference type="ARBA" id="ARBA00022803"/>
    </source>
</evidence>
<evidence type="ECO:0000256" key="3">
    <source>
        <dbReference type="SAM" id="Phobius"/>
    </source>
</evidence>
<dbReference type="PANTHER" id="PTHR44227">
    <property type="match status" value="1"/>
</dbReference>
<dbReference type="GO" id="GO:0035269">
    <property type="term" value="P:protein O-linked glycosylation via mannose"/>
    <property type="evidence" value="ECO:0007669"/>
    <property type="project" value="TreeGrafter"/>
</dbReference>
<feature type="transmembrane region" description="Helical" evidence="3">
    <location>
        <begin position="465"/>
        <end position="482"/>
    </location>
</feature>
<keyword evidence="3" id="KW-1133">Transmembrane helix</keyword>
<dbReference type="EMBL" id="CAXKWB010024760">
    <property type="protein sequence ID" value="CAL4126668.1"/>
    <property type="molecule type" value="Genomic_DNA"/>
</dbReference>
<dbReference type="GO" id="GO:0030968">
    <property type="term" value="P:endoplasmic reticulum unfolded protein response"/>
    <property type="evidence" value="ECO:0007669"/>
    <property type="project" value="TreeGrafter"/>
</dbReference>
<feature type="transmembrane region" description="Helical" evidence="3">
    <location>
        <begin position="270"/>
        <end position="293"/>
    </location>
</feature>
<evidence type="ECO:0000256" key="1">
    <source>
        <dbReference type="ARBA" id="ARBA00022737"/>
    </source>
</evidence>
<reference evidence="4 5" key="1">
    <citation type="submission" date="2024-05" db="EMBL/GenBank/DDBJ databases">
        <authorList>
            <person name="Wallberg A."/>
        </authorList>
    </citation>
    <scope>NUCLEOTIDE SEQUENCE [LARGE SCALE GENOMIC DNA]</scope>
</reference>
<protein>
    <recommendedName>
        <fullName evidence="6">DUF1736 domain-containing protein</fullName>
    </recommendedName>
</protein>
<keyword evidence="2" id="KW-0802">TPR repeat</keyword>